<keyword evidence="3" id="KW-1185">Reference proteome</keyword>
<evidence type="ECO:0000313" key="2">
    <source>
        <dbReference type="EMBL" id="RNB91704.1"/>
    </source>
</evidence>
<dbReference type="Pfam" id="PF07676">
    <property type="entry name" value="PD40"/>
    <property type="match status" value="1"/>
</dbReference>
<keyword evidence="1" id="KW-1133">Transmembrane helix</keyword>
<dbReference type="Proteomes" id="UP000271031">
    <property type="component" value="Unassembled WGS sequence"/>
</dbReference>
<dbReference type="SUPFAM" id="SSF82171">
    <property type="entry name" value="DPP6 N-terminal domain-like"/>
    <property type="match status" value="1"/>
</dbReference>
<name>A0A3M8DUW1_9BACL</name>
<keyword evidence="1" id="KW-0472">Membrane</keyword>
<evidence type="ECO:0000256" key="1">
    <source>
        <dbReference type="SAM" id="Phobius"/>
    </source>
</evidence>
<accession>A0A3M8DUW1</accession>
<dbReference type="Gene3D" id="2.120.10.30">
    <property type="entry name" value="TolB, C-terminal domain"/>
    <property type="match status" value="1"/>
</dbReference>
<evidence type="ECO:0000313" key="3">
    <source>
        <dbReference type="Proteomes" id="UP000271031"/>
    </source>
</evidence>
<feature type="transmembrane region" description="Helical" evidence="1">
    <location>
        <begin position="74"/>
        <end position="93"/>
    </location>
</feature>
<comment type="caution">
    <text evidence="2">The sequence shown here is derived from an EMBL/GenBank/DDBJ whole genome shotgun (WGS) entry which is preliminary data.</text>
</comment>
<organism evidence="2 3">
    <name type="scientific">Brevibacillus fluminis</name>
    <dbReference type="NCBI Taxonomy" id="511487"/>
    <lineage>
        <taxon>Bacteria</taxon>
        <taxon>Bacillati</taxon>
        <taxon>Bacillota</taxon>
        <taxon>Bacilli</taxon>
        <taxon>Bacillales</taxon>
        <taxon>Paenibacillaceae</taxon>
        <taxon>Brevibacillus</taxon>
    </lineage>
</organism>
<dbReference type="EMBL" id="RHHQ01000004">
    <property type="protein sequence ID" value="RNB91704.1"/>
    <property type="molecule type" value="Genomic_DNA"/>
</dbReference>
<evidence type="ECO:0008006" key="4">
    <source>
        <dbReference type="Google" id="ProtNLM"/>
    </source>
</evidence>
<dbReference type="OrthoDB" id="308800at2"/>
<reference evidence="2 3" key="1">
    <citation type="submission" date="2018-10" db="EMBL/GenBank/DDBJ databases">
        <title>Phylogenomics of Brevibacillus.</title>
        <authorList>
            <person name="Dunlap C."/>
        </authorList>
    </citation>
    <scope>NUCLEOTIDE SEQUENCE [LARGE SCALE GENOMIC DNA]</scope>
    <source>
        <strain evidence="2 3">JCM 15716</strain>
    </source>
</reference>
<sequence>MGGGNVMRFDDHVQADEQLDPTISQLLTHLKRLRKTVPVNYELKEDLRRKLLERMQQMEMQTAGAVMPRRKRRVWWITGGLFALALACVLWFGTNDTARYLAEELVLPADVRGVSVSASGEQIAWVTQSGALSVLPGKQADQDQNIVTLKLPSTSGTYQSLTYANNDEQMAAIELASDASRIWLVTIKKDTAQASSRLLFEIKNRGLAGLSWSPDNLMVAFTRMERGLDEIWLASTIASDVKKLTEGSQPSWSPDGRRISFVYGDSVSVMDMMSGSIQRLAKGRFPSWQSADRLTFTTNEGTLAEYKLEAGTLKESKSHIYLPDAYRNGLVSTTWTQNGEYGIVQKHGGQQAQTALLVKK</sequence>
<keyword evidence="1" id="KW-0812">Transmembrane</keyword>
<proteinExistence type="predicted"/>
<dbReference type="AlphaFoldDB" id="A0A3M8DUW1"/>
<dbReference type="InterPro" id="IPR011659">
    <property type="entry name" value="WD40"/>
</dbReference>
<gene>
    <name evidence="2" type="ORF">EDM56_02815</name>
</gene>
<dbReference type="InterPro" id="IPR011042">
    <property type="entry name" value="6-blade_b-propeller_TolB-like"/>
</dbReference>
<protein>
    <recommendedName>
        <fullName evidence="4">WD40 repeat domain-containing protein</fullName>
    </recommendedName>
</protein>